<proteinExistence type="predicted"/>
<sequence length="231" mass="26615">MSSQRPMNMPPSSINPEVAELKKKLDDSIQAFHAKEHLGTNCVGYKITETTNRIWLRNHWGMVETIGTSRAYLPQDNLEKTDPQLVAISHQPKQVNPALLETVFEPGNSPAETILEALKNFAVCLEWAVKDRIGVYPIEARYNSVHPELWRFELDHLDIWWKRVRKFRGEKDENGNEFNAAIMAQTKYTDNVMLVRVTGSSEEAAMQSLLEYCKQQEKETEPDRAHFSVWT</sequence>
<dbReference type="Proteomes" id="UP000799753">
    <property type="component" value="Unassembled WGS sequence"/>
</dbReference>
<name>A0A6A6RLG5_9PLEO</name>
<keyword evidence="2" id="KW-1185">Reference proteome</keyword>
<evidence type="ECO:0000313" key="2">
    <source>
        <dbReference type="Proteomes" id="UP000799753"/>
    </source>
</evidence>
<accession>A0A6A6RLG5</accession>
<evidence type="ECO:0000313" key="1">
    <source>
        <dbReference type="EMBL" id="KAF2636046.1"/>
    </source>
</evidence>
<reference evidence="1" key="1">
    <citation type="journal article" date="2020" name="Stud. Mycol.">
        <title>101 Dothideomycetes genomes: a test case for predicting lifestyles and emergence of pathogens.</title>
        <authorList>
            <person name="Haridas S."/>
            <person name="Albert R."/>
            <person name="Binder M."/>
            <person name="Bloem J."/>
            <person name="Labutti K."/>
            <person name="Salamov A."/>
            <person name="Andreopoulos B."/>
            <person name="Baker S."/>
            <person name="Barry K."/>
            <person name="Bills G."/>
            <person name="Bluhm B."/>
            <person name="Cannon C."/>
            <person name="Castanera R."/>
            <person name="Culley D."/>
            <person name="Daum C."/>
            <person name="Ezra D."/>
            <person name="Gonzalez J."/>
            <person name="Henrissat B."/>
            <person name="Kuo A."/>
            <person name="Liang C."/>
            <person name="Lipzen A."/>
            <person name="Lutzoni F."/>
            <person name="Magnuson J."/>
            <person name="Mondo S."/>
            <person name="Nolan M."/>
            <person name="Ohm R."/>
            <person name="Pangilinan J."/>
            <person name="Park H.-J."/>
            <person name="Ramirez L."/>
            <person name="Alfaro M."/>
            <person name="Sun H."/>
            <person name="Tritt A."/>
            <person name="Yoshinaga Y."/>
            <person name="Zwiers L.-H."/>
            <person name="Turgeon B."/>
            <person name="Goodwin S."/>
            <person name="Spatafora J."/>
            <person name="Crous P."/>
            <person name="Grigoriev I."/>
        </authorList>
    </citation>
    <scope>NUCLEOTIDE SEQUENCE</scope>
    <source>
        <strain evidence="1">CBS 473.64</strain>
    </source>
</reference>
<organism evidence="1 2">
    <name type="scientific">Massarina eburnea CBS 473.64</name>
    <dbReference type="NCBI Taxonomy" id="1395130"/>
    <lineage>
        <taxon>Eukaryota</taxon>
        <taxon>Fungi</taxon>
        <taxon>Dikarya</taxon>
        <taxon>Ascomycota</taxon>
        <taxon>Pezizomycotina</taxon>
        <taxon>Dothideomycetes</taxon>
        <taxon>Pleosporomycetidae</taxon>
        <taxon>Pleosporales</taxon>
        <taxon>Massarineae</taxon>
        <taxon>Massarinaceae</taxon>
        <taxon>Massarina</taxon>
    </lineage>
</organism>
<dbReference type="EMBL" id="MU006801">
    <property type="protein sequence ID" value="KAF2636046.1"/>
    <property type="molecule type" value="Genomic_DNA"/>
</dbReference>
<dbReference type="AlphaFoldDB" id="A0A6A6RLG5"/>
<gene>
    <name evidence="1" type="ORF">P280DRAFT_484178</name>
</gene>
<protein>
    <submittedName>
        <fullName evidence="1">Uncharacterized protein</fullName>
    </submittedName>
</protein>